<proteinExistence type="predicted"/>
<dbReference type="WBParaSite" id="HPLM_0001827001-mRNA-1">
    <property type="protein sequence ID" value="HPLM_0001827001-mRNA-1"/>
    <property type="gene ID" value="HPLM_0001827001"/>
</dbReference>
<name>A0A0N4X1R3_HAEPC</name>
<reference evidence="2 3" key="2">
    <citation type="submission" date="2018-11" db="EMBL/GenBank/DDBJ databases">
        <authorList>
            <consortium name="Pathogen Informatics"/>
        </authorList>
    </citation>
    <scope>NUCLEOTIDE SEQUENCE [LARGE SCALE GENOMIC DNA]</scope>
    <source>
        <strain evidence="2 3">MHpl1</strain>
    </source>
</reference>
<dbReference type="Proteomes" id="UP000268014">
    <property type="component" value="Unassembled WGS sequence"/>
</dbReference>
<sequence>MMMEHTVQDFCAEYFSETPNKAHSVLSMRTSSPKKRELTEEGAGTKELSVEELITESVVMRRFQQTIQRWERHLCILGPIVHPSRS</sequence>
<evidence type="ECO:0000313" key="3">
    <source>
        <dbReference type="Proteomes" id="UP000268014"/>
    </source>
</evidence>
<feature type="region of interest" description="Disordered" evidence="1">
    <location>
        <begin position="24"/>
        <end position="43"/>
    </location>
</feature>
<keyword evidence="3" id="KW-1185">Reference proteome</keyword>
<protein>
    <submittedName>
        <fullName evidence="4">CACTA en-spm transposon protein</fullName>
    </submittedName>
</protein>
<organism evidence="4">
    <name type="scientific">Haemonchus placei</name>
    <name type="common">Barber's pole worm</name>
    <dbReference type="NCBI Taxonomy" id="6290"/>
    <lineage>
        <taxon>Eukaryota</taxon>
        <taxon>Metazoa</taxon>
        <taxon>Ecdysozoa</taxon>
        <taxon>Nematoda</taxon>
        <taxon>Chromadorea</taxon>
        <taxon>Rhabditida</taxon>
        <taxon>Rhabditina</taxon>
        <taxon>Rhabditomorpha</taxon>
        <taxon>Strongyloidea</taxon>
        <taxon>Trichostrongylidae</taxon>
        <taxon>Haemonchus</taxon>
    </lineage>
</organism>
<dbReference type="AlphaFoldDB" id="A0A0N4X1R3"/>
<accession>A0A0N4X1R3</accession>
<gene>
    <name evidence="2" type="ORF">HPLM_LOCUS18262</name>
</gene>
<dbReference type="EMBL" id="UZAF01020448">
    <property type="protein sequence ID" value="VDO69993.1"/>
    <property type="molecule type" value="Genomic_DNA"/>
</dbReference>
<evidence type="ECO:0000313" key="2">
    <source>
        <dbReference type="EMBL" id="VDO69993.1"/>
    </source>
</evidence>
<reference evidence="4" key="1">
    <citation type="submission" date="2017-02" db="UniProtKB">
        <authorList>
            <consortium name="WormBaseParasite"/>
        </authorList>
    </citation>
    <scope>IDENTIFICATION</scope>
</reference>
<evidence type="ECO:0000256" key="1">
    <source>
        <dbReference type="SAM" id="MobiDB-lite"/>
    </source>
</evidence>
<evidence type="ECO:0000313" key="4">
    <source>
        <dbReference type="WBParaSite" id="HPLM_0001827001-mRNA-1"/>
    </source>
</evidence>